<name>A0ACB9AR23_9ASTR</name>
<sequence length="218" mass="24892">MSRTGEIKLDRALLDLGASVSIIPGSLYDQHDFGPLQRVNTMVVLADQTPTHPWGIVKDVIVKVNEFYYPVNFLVLDCVKNTEPTTILGRPFLATTQANINCAEVTVRMWFGAQKMSLKIFSNLPTPETNKCGLPEKVNHTVENVCVVFDRLIDRKDGETPERGKKRVRKRRRKGKRPQVPNVEQELVALFVQSWRKFDEERNLSVGKEDCKHHTRPP</sequence>
<comment type="caution">
    <text evidence="1">The sequence shown here is derived from an EMBL/GenBank/DDBJ whole genome shotgun (WGS) entry which is preliminary data.</text>
</comment>
<evidence type="ECO:0000313" key="2">
    <source>
        <dbReference type="Proteomes" id="UP001056120"/>
    </source>
</evidence>
<dbReference type="Proteomes" id="UP001056120">
    <property type="component" value="Linkage Group LG24"/>
</dbReference>
<keyword evidence="2" id="KW-1185">Reference proteome</keyword>
<organism evidence="1 2">
    <name type="scientific">Smallanthus sonchifolius</name>
    <dbReference type="NCBI Taxonomy" id="185202"/>
    <lineage>
        <taxon>Eukaryota</taxon>
        <taxon>Viridiplantae</taxon>
        <taxon>Streptophyta</taxon>
        <taxon>Embryophyta</taxon>
        <taxon>Tracheophyta</taxon>
        <taxon>Spermatophyta</taxon>
        <taxon>Magnoliopsida</taxon>
        <taxon>eudicotyledons</taxon>
        <taxon>Gunneridae</taxon>
        <taxon>Pentapetalae</taxon>
        <taxon>asterids</taxon>
        <taxon>campanulids</taxon>
        <taxon>Asterales</taxon>
        <taxon>Asteraceae</taxon>
        <taxon>Asteroideae</taxon>
        <taxon>Heliantheae alliance</taxon>
        <taxon>Millerieae</taxon>
        <taxon>Smallanthus</taxon>
    </lineage>
</organism>
<gene>
    <name evidence="1" type="ORF">L1987_70629</name>
</gene>
<evidence type="ECO:0000313" key="1">
    <source>
        <dbReference type="EMBL" id="KAI3712080.1"/>
    </source>
</evidence>
<proteinExistence type="predicted"/>
<reference evidence="2" key="1">
    <citation type="journal article" date="2022" name="Mol. Ecol. Resour.">
        <title>The genomes of chicory, endive, great burdock and yacon provide insights into Asteraceae palaeo-polyploidization history and plant inulin production.</title>
        <authorList>
            <person name="Fan W."/>
            <person name="Wang S."/>
            <person name="Wang H."/>
            <person name="Wang A."/>
            <person name="Jiang F."/>
            <person name="Liu H."/>
            <person name="Zhao H."/>
            <person name="Xu D."/>
            <person name="Zhang Y."/>
        </authorList>
    </citation>
    <scope>NUCLEOTIDE SEQUENCE [LARGE SCALE GENOMIC DNA]</scope>
    <source>
        <strain evidence="2">cv. Yunnan</strain>
    </source>
</reference>
<protein>
    <submittedName>
        <fullName evidence="1">Uncharacterized protein</fullName>
    </submittedName>
</protein>
<reference evidence="1 2" key="2">
    <citation type="journal article" date="2022" name="Mol. Ecol. Resour.">
        <title>The genomes of chicory, endive, great burdock and yacon provide insights into Asteraceae paleo-polyploidization history and plant inulin production.</title>
        <authorList>
            <person name="Fan W."/>
            <person name="Wang S."/>
            <person name="Wang H."/>
            <person name="Wang A."/>
            <person name="Jiang F."/>
            <person name="Liu H."/>
            <person name="Zhao H."/>
            <person name="Xu D."/>
            <person name="Zhang Y."/>
        </authorList>
    </citation>
    <scope>NUCLEOTIDE SEQUENCE [LARGE SCALE GENOMIC DNA]</scope>
    <source>
        <strain evidence="2">cv. Yunnan</strain>
        <tissue evidence="1">Leaves</tissue>
    </source>
</reference>
<accession>A0ACB9AR23</accession>
<dbReference type="EMBL" id="CM042041">
    <property type="protein sequence ID" value="KAI3712080.1"/>
    <property type="molecule type" value="Genomic_DNA"/>
</dbReference>